<dbReference type="Gene3D" id="1.10.3720.10">
    <property type="entry name" value="MetI-like"/>
    <property type="match status" value="1"/>
</dbReference>
<keyword evidence="4 7" id="KW-0812">Transmembrane</keyword>
<dbReference type="GO" id="GO:0005886">
    <property type="term" value="C:plasma membrane"/>
    <property type="evidence" value="ECO:0007669"/>
    <property type="project" value="UniProtKB-SubCell"/>
</dbReference>
<evidence type="ECO:0000256" key="1">
    <source>
        <dbReference type="ARBA" id="ARBA00004651"/>
    </source>
</evidence>
<dbReference type="Proteomes" id="UP000633136">
    <property type="component" value="Unassembled WGS sequence"/>
</dbReference>
<protein>
    <submittedName>
        <fullName evidence="9">ABC transporter permease</fullName>
    </submittedName>
</protein>
<evidence type="ECO:0000256" key="4">
    <source>
        <dbReference type="ARBA" id="ARBA00022692"/>
    </source>
</evidence>
<dbReference type="InterPro" id="IPR035906">
    <property type="entry name" value="MetI-like_sf"/>
</dbReference>
<feature type="transmembrane region" description="Helical" evidence="7">
    <location>
        <begin position="261"/>
        <end position="281"/>
    </location>
</feature>
<dbReference type="SUPFAM" id="SSF161098">
    <property type="entry name" value="MetI-like"/>
    <property type="match status" value="1"/>
</dbReference>
<evidence type="ECO:0000313" key="10">
    <source>
        <dbReference type="Proteomes" id="UP000633136"/>
    </source>
</evidence>
<feature type="transmembrane region" description="Helical" evidence="7">
    <location>
        <begin position="142"/>
        <end position="159"/>
    </location>
</feature>
<dbReference type="GO" id="GO:0055085">
    <property type="term" value="P:transmembrane transport"/>
    <property type="evidence" value="ECO:0007669"/>
    <property type="project" value="InterPro"/>
</dbReference>
<gene>
    <name evidence="9" type="primary">oppB</name>
    <name evidence="9" type="ORF">GCM10011401_09310</name>
</gene>
<evidence type="ECO:0000256" key="3">
    <source>
        <dbReference type="ARBA" id="ARBA00022475"/>
    </source>
</evidence>
<feature type="transmembrane region" description="Helical" evidence="7">
    <location>
        <begin position="301"/>
        <end position="325"/>
    </location>
</feature>
<evidence type="ECO:0000256" key="6">
    <source>
        <dbReference type="ARBA" id="ARBA00023136"/>
    </source>
</evidence>
<feature type="domain" description="ABC transmembrane type-1" evidence="8">
    <location>
        <begin position="103"/>
        <end position="322"/>
    </location>
</feature>
<evidence type="ECO:0000256" key="5">
    <source>
        <dbReference type="ARBA" id="ARBA00022989"/>
    </source>
</evidence>
<name>A0A917EMV7_9MICC</name>
<dbReference type="Pfam" id="PF00528">
    <property type="entry name" value="BPD_transp_1"/>
    <property type="match status" value="1"/>
</dbReference>
<comment type="subcellular location">
    <subcellularLocation>
        <location evidence="1 7">Cell membrane</location>
        <topology evidence="1 7">Multi-pass membrane protein</topology>
    </subcellularLocation>
</comment>
<dbReference type="RefSeq" id="WP_188683190.1">
    <property type="nucleotide sequence ID" value="NZ_BMIS01000003.1"/>
</dbReference>
<reference evidence="9" key="1">
    <citation type="journal article" date="2014" name="Int. J. Syst. Evol. Microbiol.">
        <title>Complete genome sequence of Corynebacterium casei LMG S-19264T (=DSM 44701T), isolated from a smear-ripened cheese.</title>
        <authorList>
            <consortium name="US DOE Joint Genome Institute (JGI-PGF)"/>
            <person name="Walter F."/>
            <person name="Albersmeier A."/>
            <person name="Kalinowski J."/>
            <person name="Ruckert C."/>
        </authorList>
    </citation>
    <scope>NUCLEOTIDE SEQUENCE</scope>
    <source>
        <strain evidence="9">CGMCC 1.15388</strain>
    </source>
</reference>
<proteinExistence type="inferred from homology"/>
<dbReference type="EMBL" id="BMIS01000003">
    <property type="protein sequence ID" value="GGE64330.1"/>
    <property type="molecule type" value="Genomic_DNA"/>
</dbReference>
<feature type="transmembrane region" description="Helical" evidence="7">
    <location>
        <begin position="12"/>
        <end position="31"/>
    </location>
</feature>
<dbReference type="CDD" id="cd06261">
    <property type="entry name" value="TM_PBP2"/>
    <property type="match status" value="1"/>
</dbReference>
<dbReference type="PANTHER" id="PTHR30465">
    <property type="entry name" value="INNER MEMBRANE ABC TRANSPORTER"/>
    <property type="match status" value="1"/>
</dbReference>
<keyword evidence="3" id="KW-1003">Cell membrane</keyword>
<organism evidence="9 10">
    <name type="scientific">Nesterenkonia cremea</name>
    <dbReference type="NCBI Taxonomy" id="1882340"/>
    <lineage>
        <taxon>Bacteria</taxon>
        <taxon>Bacillati</taxon>
        <taxon>Actinomycetota</taxon>
        <taxon>Actinomycetes</taxon>
        <taxon>Micrococcales</taxon>
        <taxon>Micrococcaceae</taxon>
        <taxon>Nesterenkonia</taxon>
    </lineage>
</organism>
<evidence type="ECO:0000256" key="2">
    <source>
        <dbReference type="ARBA" id="ARBA00022448"/>
    </source>
</evidence>
<dbReference type="AlphaFoldDB" id="A0A917EMV7"/>
<evidence type="ECO:0000313" key="9">
    <source>
        <dbReference type="EMBL" id="GGE64330.1"/>
    </source>
</evidence>
<feature type="transmembrane region" description="Helical" evidence="7">
    <location>
        <begin position="109"/>
        <end position="130"/>
    </location>
</feature>
<evidence type="ECO:0000256" key="7">
    <source>
        <dbReference type="RuleBase" id="RU363032"/>
    </source>
</evidence>
<keyword evidence="6 7" id="KW-0472">Membrane</keyword>
<feature type="transmembrane region" description="Helical" evidence="7">
    <location>
        <begin position="196"/>
        <end position="214"/>
    </location>
</feature>
<keyword evidence="5 7" id="KW-1133">Transmembrane helix</keyword>
<keyword evidence="2 7" id="KW-0813">Transport</keyword>
<dbReference type="PROSITE" id="PS50928">
    <property type="entry name" value="ABC_TM1"/>
    <property type="match status" value="1"/>
</dbReference>
<comment type="caution">
    <text evidence="9">The sequence shown here is derived from an EMBL/GenBank/DDBJ whole genome shotgun (WGS) entry which is preliminary data.</text>
</comment>
<keyword evidence="10" id="KW-1185">Reference proteome</keyword>
<dbReference type="InterPro" id="IPR000515">
    <property type="entry name" value="MetI-like"/>
</dbReference>
<evidence type="ECO:0000259" key="8">
    <source>
        <dbReference type="PROSITE" id="PS50928"/>
    </source>
</evidence>
<reference evidence="9" key="2">
    <citation type="submission" date="2020-09" db="EMBL/GenBank/DDBJ databases">
        <authorList>
            <person name="Sun Q."/>
            <person name="Zhou Y."/>
        </authorList>
    </citation>
    <scope>NUCLEOTIDE SEQUENCE</scope>
    <source>
        <strain evidence="9">CGMCC 1.15388</strain>
    </source>
</reference>
<sequence>MLKFIALRFVRYSIMTFAVTTIAYLMAVSFFNPVTQLMDLTGGSLDPEVNRENVEETLRRYELDPDQNMFQRYGVWLSGVITEGHWGYSPNGATVNDAFGDRVWISVRLTLAAMILSTVIGIALGVYAASRQYRWGDRTTTWYSYFTMIVPTPVAFLLVQRGAIWVNEQAGEQIFYVTGFRSIGVEGTWNQFVDMLAHYAVPTLAMTIFGWAAMQISQRQYLLDYVNADFVRTARATGLTRKQAIRKHALRVSFVPTAQSIAFSIPALLTGTFFAEIIFNWDGIGAYTIRALHQHDVNATVAVTFYGCIVFAIGALIADIFTSIIDPRVRL</sequence>
<accession>A0A917EMV7</accession>
<comment type="similarity">
    <text evidence="7">Belongs to the binding-protein-dependent transport system permease family.</text>
</comment>
<dbReference type="PANTHER" id="PTHR30465:SF0">
    <property type="entry name" value="OLIGOPEPTIDE TRANSPORT SYSTEM PERMEASE PROTEIN APPB"/>
    <property type="match status" value="1"/>
</dbReference>